<dbReference type="SUPFAM" id="SSF103473">
    <property type="entry name" value="MFS general substrate transporter"/>
    <property type="match status" value="1"/>
</dbReference>
<dbReference type="FunFam" id="1.20.1720.10:FF:000013">
    <property type="entry name" value="Related to multidrug resistance proteins"/>
    <property type="match status" value="1"/>
</dbReference>
<accession>A0A9P6HQV7</accession>
<feature type="transmembrane region" description="Helical" evidence="8">
    <location>
        <begin position="301"/>
        <end position="321"/>
    </location>
</feature>
<evidence type="ECO:0000256" key="6">
    <source>
        <dbReference type="ARBA" id="ARBA00023136"/>
    </source>
</evidence>
<evidence type="ECO:0000256" key="7">
    <source>
        <dbReference type="SAM" id="MobiDB-lite"/>
    </source>
</evidence>
<dbReference type="FunFam" id="1.20.1250.20:FF:000373">
    <property type="entry name" value="Vacuolar basic amino acid transporter"/>
    <property type="match status" value="1"/>
</dbReference>
<feature type="domain" description="Major facilitator superfamily (MFS) profile" evidence="9">
    <location>
        <begin position="42"/>
        <end position="526"/>
    </location>
</feature>
<feature type="transmembrane region" description="Helical" evidence="8">
    <location>
        <begin position="41"/>
        <end position="65"/>
    </location>
</feature>
<feature type="transmembrane region" description="Helical" evidence="8">
    <location>
        <begin position="107"/>
        <end position="126"/>
    </location>
</feature>
<keyword evidence="4 8" id="KW-0812">Transmembrane</keyword>
<dbReference type="GO" id="GO:0005886">
    <property type="term" value="C:plasma membrane"/>
    <property type="evidence" value="ECO:0007669"/>
    <property type="project" value="TreeGrafter"/>
</dbReference>
<dbReference type="InterPro" id="IPR036259">
    <property type="entry name" value="MFS_trans_sf"/>
</dbReference>
<sequence>MADTKEQTQPPPAPAEEKKAKPGAGWKDSETHVLPKNNLPLVFAALGLCTFLAALDQTIVATALPTIVRQLQGGSDYSWVGSAYLLSSAALAPLYGKLSDITGRKPILYGCIVIFLVGSALCGAAQSMLWLVIARAVQGIGGGGIMQLVQIIISDIVSLEDRGKYAGFIGATWGIASVVGPLLGGVFTDHVSWRWCFWVNLPTGGVSGLLLFIFLNLNPHRGKTFREHLREFDFIGLGLMIAGVVCLLLGFNFGETSWSAPKTIALVVVGGGLLVLAGIYEAFTTRSPVLPPRLFQTRTTAILLVTTLTHALIFFSISYYIPLYFQVLGHSATGAGVRQIPYSLGGALVATISGQVVTRSGKYREQIWGAWFFMTLSTGLLIMLDDRSNQAEKVIFLLLGALGTGPLFQLPLIALQAAMPLKDMAVSTGGFMFLRVIGGAVGISVSEAIISSTLRQKLSHISGYTGGTSPAALTQGVSHLKDIPDPVTRQAVIHAFTKAISTVWLVMTPLAGVSFLLVLFIRNYSMKRVIVQEGKREKVADAPSSEVTSTQEVSRDAEGKLERSPSDLERGLSRGEDDVEDKKGENEEGYAKK</sequence>
<dbReference type="PANTHER" id="PTHR23501">
    <property type="entry name" value="MAJOR FACILITATOR SUPERFAMILY"/>
    <property type="match status" value="1"/>
</dbReference>
<feature type="transmembrane region" description="Helical" evidence="8">
    <location>
        <begin position="234"/>
        <end position="251"/>
    </location>
</feature>
<protein>
    <submittedName>
        <fullName evidence="10">MFS general substrate transporter</fullName>
    </submittedName>
</protein>
<evidence type="ECO:0000256" key="3">
    <source>
        <dbReference type="ARBA" id="ARBA00022448"/>
    </source>
</evidence>
<dbReference type="GO" id="GO:0022857">
    <property type="term" value="F:transmembrane transporter activity"/>
    <property type="evidence" value="ECO:0007669"/>
    <property type="project" value="InterPro"/>
</dbReference>
<comment type="caution">
    <text evidence="10">The sequence shown here is derived from an EMBL/GenBank/DDBJ whole genome shotgun (WGS) entry which is preliminary data.</text>
</comment>
<dbReference type="CDD" id="cd17502">
    <property type="entry name" value="MFS_Azr1_MDR_like"/>
    <property type="match status" value="1"/>
</dbReference>
<evidence type="ECO:0000313" key="11">
    <source>
        <dbReference type="Proteomes" id="UP000736335"/>
    </source>
</evidence>
<keyword evidence="3" id="KW-0813">Transport</keyword>
<dbReference type="Gene3D" id="1.20.1250.20">
    <property type="entry name" value="MFS general substrate transporter like domains"/>
    <property type="match status" value="1"/>
</dbReference>
<dbReference type="PROSITE" id="PS50850">
    <property type="entry name" value="MFS"/>
    <property type="match status" value="1"/>
</dbReference>
<organism evidence="10 11">
    <name type="scientific">Thelephora terrestris</name>
    <dbReference type="NCBI Taxonomy" id="56493"/>
    <lineage>
        <taxon>Eukaryota</taxon>
        <taxon>Fungi</taxon>
        <taxon>Dikarya</taxon>
        <taxon>Basidiomycota</taxon>
        <taxon>Agaricomycotina</taxon>
        <taxon>Agaricomycetes</taxon>
        <taxon>Thelephorales</taxon>
        <taxon>Thelephoraceae</taxon>
        <taxon>Thelephora</taxon>
    </lineage>
</organism>
<evidence type="ECO:0000256" key="8">
    <source>
        <dbReference type="SAM" id="Phobius"/>
    </source>
</evidence>
<keyword evidence="6 8" id="KW-0472">Membrane</keyword>
<feature type="transmembrane region" description="Helical" evidence="8">
    <location>
        <begin position="431"/>
        <end position="450"/>
    </location>
</feature>
<name>A0A9P6HQV7_9AGAM</name>
<feature type="region of interest" description="Disordered" evidence="7">
    <location>
        <begin position="1"/>
        <end position="27"/>
    </location>
</feature>
<proteinExistence type="inferred from homology"/>
<evidence type="ECO:0000256" key="2">
    <source>
        <dbReference type="ARBA" id="ARBA00008335"/>
    </source>
</evidence>
<dbReference type="Gene3D" id="1.20.1720.10">
    <property type="entry name" value="Multidrug resistance protein D"/>
    <property type="match status" value="1"/>
</dbReference>
<evidence type="ECO:0000313" key="10">
    <source>
        <dbReference type="EMBL" id="KAF9792202.1"/>
    </source>
</evidence>
<feature type="transmembrane region" description="Helical" evidence="8">
    <location>
        <begin position="132"/>
        <end position="153"/>
    </location>
</feature>
<dbReference type="InterPro" id="IPR020846">
    <property type="entry name" value="MFS_dom"/>
</dbReference>
<feature type="transmembrane region" description="Helical" evidence="8">
    <location>
        <begin position="192"/>
        <end position="214"/>
    </location>
</feature>
<feature type="transmembrane region" description="Helical" evidence="8">
    <location>
        <begin position="499"/>
        <end position="521"/>
    </location>
</feature>
<dbReference type="AlphaFoldDB" id="A0A9P6HQV7"/>
<comment type="similarity">
    <text evidence="2">Belongs to the major facilitator superfamily.</text>
</comment>
<dbReference type="Pfam" id="PF07690">
    <property type="entry name" value="MFS_1"/>
    <property type="match status" value="1"/>
</dbReference>
<dbReference type="OrthoDB" id="10021397at2759"/>
<feature type="transmembrane region" description="Helical" evidence="8">
    <location>
        <begin position="396"/>
        <end position="419"/>
    </location>
</feature>
<dbReference type="GO" id="GO:0012505">
    <property type="term" value="C:endomembrane system"/>
    <property type="evidence" value="ECO:0007669"/>
    <property type="project" value="UniProtKB-SubCell"/>
</dbReference>
<feature type="region of interest" description="Disordered" evidence="7">
    <location>
        <begin position="535"/>
        <end position="593"/>
    </location>
</feature>
<feature type="transmembrane region" description="Helical" evidence="8">
    <location>
        <begin position="263"/>
        <end position="280"/>
    </location>
</feature>
<evidence type="ECO:0000259" key="9">
    <source>
        <dbReference type="PROSITE" id="PS50850"/>
    </source>
</evidence>
<reference evidence="10" key="1">
    <citation type="journal article" date="2020" name="Nat. Commun.">
        <title>Large-scale genome sequencing of mycorrhizal fungi provides insights into the early evolution of symbiotic traits.</title>
        <authorList>
            <person name="Miyauchi S."/>
            <person name="Kiss E."/>
            <person name="Kuo A."/>
            <person name="Drula E."/>
            <person name="Kohler A."/>
            <person name="Sanchez-Garcia M."/>
            <person name="Morin E."/>
            <person name="Andreopoulos B."/>
            <person name="Barry K.W."/>
            <person name="Bonito G."/>
            <person name="Buee M."/>
            <person name="Carver A."/>
            <person name="Chen C."/>
            <person name="Cichocki N."/>
            <person name="Clum A."/>
            <person name="Culley D."/>
            <person name="Crous P.W."/>
            <person name="Fauchery L."/>
            <person name="Girlanda M."/>
            <person name="Hayes R.D."/>
            <person name="Keri Z."/>
            <person name="LaButti K."/>
            <person name="Lipzen A."/>
            <person name="Lombard V."/>
            <person name="Magnuson J."/>
            <person name="Maillard F."/>
            <person name="Murat C."/>
            <person name="Nolan M."/>
            <person name="Ohm R.A."/>
            <person name="Pangilinan J."/>
            <person name="Pereira M.F."/>
            <person name="Perotto S."/>
            <person name="Peter M."/>
            <person name="Pfister S."/>
            <person name="Riley R."/>
            <person name="Sitrit Y."/>
            <person name="Stielow J.B."/>
            <person name="Szollosi G."/>
            <person name="Zifcakova L."/>
            <person name="Stursova M."/>
            <person name="Spatafora J.W."/>
            <person name="Tedersoo L."/>
            <person name="Vaario L.M."/>
            <person name="Yamada A."/>
            <person name="Yan M."/>
            <person name="Wang P."/>
            <person name="Xu J."/>
            <person name="Bruns T."/>
            <person name="Baldrian P."/>
            <person name="Vilgalys R."/>
            <person name="Dunand C."/>
            <person name="Henrissat B."/>
            <person name="Grigoriev I.V."/>
            <person name="Hibbett D."/>
            <person name="Nagy L.G."/>
            <person name="Martin F.M."/>
        </authorList>
    </citation>
    <scope>NUCLEOTIDE SEQUENCE</scope>
    <source>
        <strain evidence="10">UH-Tt-Lm1</strain>
    </source>
</reference>
<feature type="transmembrane region" description="Helical" evidence="8">
    <location>
        <begin position="165"/>
        <end position="186"/>
    </location>
</feature>
<reference evidence="10" key="2">
    <citation type="submission" date="2020-11" db="EMBL/GenBank/DDBJ databases">
        <authorList>
            <consortium name="DOE Joint Genome Institute"/>
            <person name="Kuo A."/>
            <person name="Miyauchi S."/>
            <person name="Kiss E."/>
            <person name="Drula E."/>
            <person name="Kohler A."/>
            <person name="Sanchez-Garcia M."/>
            <person name="Andreopoulos B."/>
            <person name="Barry K.W."/>
            <person name="Bonito G."/>
            <person name="Buee M."/>
            <person name="Carver A."/>
            <person name="Chen C."/>
            <person name="Cichocki N."/>
            <person name="Clum A."/>
            <person name="Culley D."/>
            <person name="Crous P.W."/>
            <person name="Fauchery L."/>
            <person name="Girlanda M."/>
            <person name="Hayes R."/>
            <person name="Keri Z."/>
            <person name="Labutti K."/>
            <person name="Lipzen A."/>
            <person name="Lombard V."/>
            <person name="Magnuson J."/>
            <person name="Maillard F."/>
            <person name="Morin E."/>
            <person name="Murat C."/>
            <person name="Nolan M."/>
            <person name="Ohm R."/>
            <person name="Pangilinan J."/>
            <person name="Pereira M."/>
            <person name="Perotto S."/>
            <person name="Peter M."/>
            <person name="Riley R."/>
            <person name="Sitrit Y."/>
            <person name="Stielow B."/>
            <person name="Szollosi G."/>
            <person name="Zifcakova L."/>
            <person name="Stursova M."/>
            <person name="Spatafora J.W."/>
            <person name="Tedersoo L."/>
            <person name="Vaario L.-M."/>
            <person name="Yamada A."/>
            <person name="Yan M."/>
            <person name="Wang P."/>
            <person name="Xu J."/>
            <person name="Bruns T."/>
            <person name="Baldrian P."/>
            <person name="Vilgalys R."/>
            <person name="Henrissat B."/>
            <person name="Grigoriev I.V."/>
            <person name="Hibbett D."/>
            <person name="Nagy L.G."/>
            <person name="Martin F.M."/>
        </authorList>
    </citation>
    <scope>NUCLEOTIDE SEQUENCE</scope>
    <source>
        <strain evidence="10">UH-Tt-Lm1</strain>
    </source>
</reference>
<dbReference type="Proteomes" id="UP000736335">
    <property type="component" value="Unassembled WGS sequence"/>
</dbReference>
<evidence type="ECO:0000256" key="5">
    <source>
        <dbReference type="ARBA" id="ARBA00022989"/>
    </source>
</evidence>
<dbReference type="PANTHER" id="PTHR23501:SF102">
    <property type="entry name" value="DRUG TRANSPORTER, PUTATIVE (AFU_ORTHOLOGUE AFUA_3G08530)-RELATED"/>
    <property type="match status" value="1"/>
</dbReference>
<feature type="transmembrane region" description="Helical" evidence="8">
    <location>
        <begin position="77"/>
        <end position="95"/>
    </location>
</feature>
<dbReference type="PRINTS" id="PR01036">
    <property type="entry name" value="TCRTETB"/>
</dbReference>
<evidence type="ECO:0000256" key="4">
    <source>
        <dbReference type="ARBA" id="ARBA00022692"/>
    </source>
</evidence>
<feature type="compositionally biased region" description="Basic and acidic residues" evidence="7">
    <location>
        <begin position="553"/>
        <end position="593"/>
    </location>
</feature>
<keyword evidence="11" id="KW-1185">Reference proteome</keyword>
<dbReference type="InterPro" id="IPR011701">
    <property type="entry name" value="MFS"/>
</dbReference>
<feature type="transmembrane region" description="Helical" evidence="8">
    <location>
        <begin position="367"/>
        <end position="384"/>
    </location>
</feature>
<dbReference type="EMBL" id="WIUZ02000001">
    <property type="protein sequence ID" value="KAF9792202.1"/>
    <property type="molecule type" value="Genomic_DNA"/>
</dbReference>
<comment type="subcellular location">
    <subcellularLocation>
        <location evidence="1">Endomembrane system</location>
        <topology evidence="1">Multi-pass membrane protein</topology>
    </subcellularLocation>
</comment>
<evidence type="ECO:0000256" key="1">
    <source>
        <dbReference type="ARBA" id="ARBA00004127"/>
    </source>
</evidence>
<keyword evidence="5 8" id="KW-1133">Transmembrane helix</keyword>
<gene>
    <name evidence="10" type="ORF">BJ322DRAFT_1027743</name>
</gene>